<proteinExistence type="inferred from homology"/>
<evidence type="ECO:0000256" key="1">
    <source>
        <dbReference type="ARBA" id="ARBA00007637"/>
    </source>
</evidence>
<name>A0A089LWH0_9BACL</name>
<dbReference type="RefSeq" id="WP_038698181.1">
    <property type="nucleotide sequence ID" value="NZ_CP009286.1"/>
</dbReference>
<dbReference type="Gene3D" id="3.40.50.720">
    <property type="entry name" value="NAD(P)-binding Rossmann-like Domain"/>
    <property type="match status" value="1"/>
</dbReference>
<feature type="domain" description="NAD-dependent epimerase/dehydratase" evidence="2">
    <location>
        <begin position="3"/>
        <end position="233"/>
    </location>
</feature>
<gene>
    <name evidence="3" type="ORF">PSTEL_21220</name>
</gene>
<dbReference type="Pfam" id="PF01370">
    <property type="entry name" value="Epimerase"/>
    <property type="match status" value="1"/>
</dbReference>
<dbReference type="AlphaFoldDB" id="A0A089LWH0"/>
<dbReference type="EMBL" id="CP009286">
    <property type="protein sequence ID" value="AIQ65267.1"/>
    <property type="molecule type" value="Genomic_DNA"/>
</dbReference>
<dbReference type="HOGENOM" id="CLU_007383_4_0_9"/>
<dbReference type="STRING" id="169760.PSTEL_21220"/>
<evidence type="ECO:0000259" key="2">
    <source>
        <dbReference type="Pfam" id="PF01370"/>
    </source>
</evidence>
<accession>A0A089LWH0</accession>
<dbReference type="CDD" id="cd08946">
    <property type="entry name" value="SDR_e"/>
    <property type="match status" value="1"/>
</dbReference>
<dbReference type="OrthoDB" id="9803892at2"/>
<protein>
    <recommendedName>
        <fullName evidence="2">NAD-dependent epimerase/dehydratase domain-containing protein</fullName>
    </recommendedName>
</protein>
<dbReference type="Proteomes" id="UP000029507">
    <property type="component" value="Chromosome"/>
</dbReference>
<dbReference type="InterPro" id="IPR036291">
    <property type="entry name" value="NAD(P)-bd_dom_sf"/>
</dbReference>
<reference evidence="3 4" key="1">
    <citation type="submission" date="2014-08" db="EMBL/GenBank/DDBJ databases">
        <title>Comparative genomics of the Paenibacillus odorifer group.</title>
        <authorList>
            <person name="den Bakker H.C."/>
            <person name="Tsai Y.-C."/>
            <person name="Martin N."/>
            <person name="Korlach J."/>
            <person name="Wiedmann M."/>
        </authorList>
    </citation>
    <scope>NUCLEOTIDE SEQUENCE [LARGE SCALE GENOMIC DNA]</scope>
    <source>
        <strain evidence="3 4">DSM 14472</strain>
    </source>
</reference>
<comment type="similarity">
    <text evidence="1">Belongs to the NAD(P)-dependent epimerase/dehydratase family.</text>
</comment>
<dbReference type="PANTHER" id="PTHR43000">
    <property type="entry name" value="DTDP-D-GLUCOSE 4,6-DEHYDRATASE-RELATED"/>
    <property type="match status" value="1"/>
</dbReference>
<evidence type="ECO:0000313" key="4">
    <source>
        <dbReference type="Proteomes" id="UP000029507"/>
    </source>
</evidence>
<evidence type="ECO:0000313" key="3">
    <source>
        <dbReference type="EMBL" id="AIQ65267.1"/>
    </source>
</evidence>
<dbReference type="SUPFAM" id="SSF51735">
    <property type="entry name" value="NAD(P)-binding Rossmann-fold domains"/>
    <property type="match status" value="1"/>
</dbReference>
<keyword evidence="4" id="KW-1185">Reference proteome</keyword>
<sequence length="311" mass="34809">MRVIVTGAGGFIGSFLCEQLCRDGHEVIRIFRRLPDAAERTKLGEAIEADVRSGSFPALVLPGDAVIHLAAANDIISKDGHAGLSLSILGTKNVLDFAVNNRIPRMIFFSTIQVLGSELAGEYSEDSAMQPENDYAANHAMAEIYTEMYARRGLLQAVSIRPTNVYGHFAYPTINRWSLVPACLCREAFLDRTITIRSSGRQRRNFISVQSVAKATSAILTNFPASYDTVNLGSPLYMTIEEAARCVKQVYDERYDEPVRLTLQGDEPRQENRFHLSLSRLEDQYGFKEHLGAEDFRSQISLLFQQLEHSR</sequence>
<organism evidence="3 4">
    <name type="scientific">Paenibacillus stellifer</name>
    <dbReference type="NCBI Taxonomy" id="169760"/>
    <lineage>
        <taxon>Bacteria</taxon>
        <taxon>Bacillati</taxon>
        <taxon>Bacillota</taxon>
        <taxon>Bacilli</taxon>
        <taxon>Bacillales</taxon>
        <taxon>Paenibacillaceae</taxon>
        <taxon>Paenibacillus</taxon>
    </lineage>
</organism>
<dbReference type="KEGG" id="pste:PSTEL_21220"/>
<dbReference type="InterPro" id="IPR001509">
    <property type="entry name" value="Epimerase_deHydtase"/>
</dbReference>